<organism evidence="5 6">
    <name type="scientific">Populus tomentosa</name>
    <name type="common">Chinese white poplar</name>
    <dbReference type="NCBI Taxonomy" id="118781"/>
    <lineage>
        <taxon>Eukaryota</taxon>
        <taxon>Viridiplantae</taxon>
        <taxon>Streptophyta</taxon>
        <taxon>Embryophyta</taxon>
        <taxon>Tracheophyta</taxon>
        <taxon>Spermatophyta</taxon>
        <taxon>Magnoliopsida</taxon>
        <taxon>eudicotyledons</taxon>
        <taxon>Gunneridae</taxon>
        <taxon>Pentapetalae</taxon>
        <taxon>rosids</taxon>
        <taxon>fabids</taxon>
        <taxon>Malpighiales</taxon>
        <taxon>Salicaceae</taxon>
        <taxon>Saliceae</taxon>
        <taxon>Populus</taxon>
    </lineage>
</organism>
<dbReference type="Proteomes" id="UP000886885">
    <property type="component" value="Chromosome 17D"/>
</dbReference>
<dbReference type="Pfam" id="PF01582">
    <property type="entry name" value="TIR"/>
    <property type="match status" value="1"/>
</dbReference>
<dbReference type="InterPro" id="IPR000157">
    <property type="entry name" value="TIR_dom"/>
</dbReference>
<gene>
    <name evidence="5" type="ORF">POTOM_055178</name>
</gene>
<evidence type="ECO:0000256" key="2">
    <source>
        <dbReference type="ARBA" id="ARBA00022737"/>
    </source>
</evidence>
<reference evidence="5" key="1">
    <citation type="journal article" date="2020" name="bioRxiv">
        <title>Hybrid origin of Populus tomentosa Carr. identified through genome sequencing and phylogenomic analysis.</title>
        <authorList>
            <person name="An X."/>
            <person name="Gao K."/>
            <person name="Chen Z."/>
            <person name="Li J."/>
            <person name="Yang X."/>
            <person name="Yang X."/>
            <person name="Zhou J."/>
            <person name="Guo T."/>
            <person name="Zhao T."/>
            <person name="Huang S."/>
            <person name="Miao D."/>
            <person name="Khan W.U."/>
            <person name="Rao P."/>
            <person name="Ye M."/>
            <person name="Lei B."/>
            <person name="Liao W."/>
            <person name="Wang J."/>
            <person name="Ji L."/>
            <person name="Li Y."/>
            <person name="Guo B."/>
            <person name="Mustafa N.S."/>
            <person name="Li S."/>
            <person name="Yun Q."/>
            <person name="Keller S.R."/>
            <person name="Mao J."/>
            <person name="Zhang R."/>
            <person name="Strauss S.H."/>
        </authorList>
    </citation>
    <scope>NUCLEOTIDE SEQUENCE</scope>
    <source>
        <strain evidence="5">GM15</strain>
        <tissue evidence="5">Leaf</tissue>
    </source>
</reference>
<dbReference type="GO" id="GO:0006952">
    <property type="term" value="P:defense response"/>
    <property type="evidence" value="ECO:0007669"/>
    <property type="project" value="InterPro"/>
</dbReference>
<keyword evidence="3" id="KW-1133">Transmembrane helix</keyword>
<comment type="caution">
    <text evidence="5">The sequence shown here is derived from an EMBL/GenBank/DDBJ whole genome shotgun (WGS) entry which is preliminary data.</text>
</comment>
<feature type="domain" description="TIR" evidence="4">
    <location>
        <begin position="482"/>
        <end position="626"/>
    </location>
</feature>
<dbReference type="EMBL" id="JAAWWB010000034">
    <property type="protein sequence ID" value="KAG6741898.1"/>
    <property type="molecule type" value="Genomic_DNA"/>
</dbReference>
<evidence type="ECO:0000256" key="3">
    <source>
        <dbReference type="SAM" id="Phobius"/>
    </source>
</evidence>
<sequence length="668" mass="75445">MCGPTPALDRKVPLPPSATQISISLSFLFLLFLHRNSSSLQCNKIAIVRIILSIYTILVPLSVYSFLFLSVLSQRNESESITIISEYISYKLSITLPTTSKKLVGIDSRLEIMGKEIIRCEYPGSRLWTYKDVCLALMDNTGKEKIEAIFLDMPGIKEAQWNMKAFSKISRLRLLKINNVQLSKGPGDLSNKLGFLECHSYPSKSLSAGLQVDELVELHMANSSLEQLWYGCKVRLTNLRAFVFLFIVFLYMYDRSIHISSRCIEELSSSIHHLIGLEVLSMKTWALSEDIGCLSSLKSLDLSRNNFLSLPRSINQLSGLEMLALEDCTMLESLPEVPYRVQTVNLNGCISLKEIPDSIKLSSSKRSEFICLNCWELYNHNGQDNMGLKMLERYLKGLSNPRPGFGIAVPGNEIPGWFNHQSMGSSISVQVPSLSMGFVACVAFSANGVKVKNCGVCLLSSVYITPRPSSAHFIVTSKEAASSFKDFLPFSSSYHQWKANVFPSNVVTYLKSDLALRFIVPAEKEPEKVMAIRSRLFEAIEESGLSFVIFSRDCASLPWCFEELVKIVSFMDEMRSDTVFPVSYDVEQSKIDDKIESCTIVFDKNEENLKENEEKVQRWMDILNEVEISSGSKRYVNKSAFFFFFFFLHGKTPCKVQCTMGLQVFFSR</sequence>
<dbReference type="SMART" id="SM00255">
    <property type="entry name" value="TIR"/>
    <property type="match status" value="1"/>
</dbReference>
<keyword evidence="2" id="KW-0677">Repeat</keyword>
<feature type="transmembrane region" description="Helical" evidence="3">
    <location>
        <begin position="17"/>
        <end position="34"/>
    </location>
</feature>
<dbReference type="OrthoDB" id="851836at2759"/>
<evidence type="ECO:0000313" key="5">
    <source>
        <dbReference type="EMBL" id="KAG6741898.1"/>
    </source>
</evidence>
<dbReference type="Pfam" id="PF20160">
    <property type="entry name" value="C-JID"/>
    <property type="match status" value="1"/>
</dbReference>
<protein>
    <recommendedName>
        <fullName evidence="4">TIR domain-containing protein</fullName>
    </recommendedName>
</protein>
<feature type="transmembrane region" description="Helical" evidence="3">
    <location>
        <begin position="46"/>
        <end position="72"/>
    </location>
</feature>
<evidence type="ECO:0000259" key="4">
    <source>
        <dbReference type="PROSITE" id="PS50104"/>
    </source>
</evidence>
<dbReference type="PROSITE" id="PS50104">
    <property type="entry name" value="TIR"/>
    <property type="match status" value="1"/>
</dbReference>
<proteinExistence type="predicted"/>
<keyword evidence="3" id="KW-0812">Transmembrane</keyword>
<keyword evidence="1" id="KW-0433">Leucine-rich repeat</keyword>
<dbReference type="InterPro" id="IPR045344">
    <property type="entry name" value="C-JID"/>
</dbReference>
<dbReference type="PANTHER" id="PTHR11017:SF559">
    <property type="entry name" value="DISEASE RESISTANCE PROTEIN CHL1"/>
    <property type="match status" value="1"/>
</dbReference>
<dbReference type="InterPro" id="IPR001611">
    <property type="entry name" value="Leu-rich_rpt"/>
</dbReference>
<evidence type="ECO:0000313" key="6">
    <source>
        <dbReference type="Proteomes" id="UP000886885"/>
    </source>
</evidence>
<evidence type="ECO:0000256" key="1">
    <source>
        <dbReference type="ARBA" id="ARBA00022614"/>
    </source>
</evidence>
<dbReference type="PANTHER" id="PTHR11017">
    <property type="entry name" value="LEUCINE-RICH REPEAT-CONTAINING PROTEIN"/>
    <property type="match status" value="1"/>
</dbReference>
<keyword evidence="3" id="KW-0472">Membrane</keyword>
<dbReference type="PROSITE" id="PS51450">
    <property type="entry name" value="LRR"/>
    <property type="match status" value="1"/>
</dbReference>
<dbReference type="GO" id="GO:0007165">
    <property type="term" value="P:signal transduction"/>
    <property type="evidence" value="ECO:0007669"/>
    <property type="project" value="InterPro"/>
</dbReference>
<keyword evidence="6" id="KW-1185">Reference proteome</keyword>
<accession>A0A8X7XWV8</accession>
<name>A0A8X7XWV8_POPTO</name>
<dbReference type="InterPro" id="IPR044974">
    <property type="entry name" value="Disease_R_plants"/>
</dbReference>
<dbReference type="AlphaFoldDB" id="A0A8X7XWV8"/>